<evidence type="ECO:0000256" key="4">
    <source>
        <dbReference type="ARBA" id="ARBA00022833"/>
    </source>
</evidence>
<dbReference type="GO" id="GO:0005829">
    <property type="term" value="C:cytosol"/>
    <property type="evidence" value="ECO:0007669"/>
    <property type="project" value="TreeGrafter"/>
</dbReference>
<dbReference type="OrthoDB" id="194468at2759"/>
<dbReference type="InterPro" id="IPR006680">
    <property type="entry name" value="Amidohydro-rel"/>
</dbReference>
<dbReference type="SUPFAM" id="SSF51338">
    <property type="entry name" value="Composite domain of metallo-dependent hydrolases"/>
    <property type="match status" value="1"/>
</dbReference>
<dbReference type="EMBL" id="MCGO01000014">
    <property type="protein sequence ID" value="ORY47377.1"/>
    <property type="molecule type" value="Genomic_DNA"/>
</dbReference>
<accession>A0A1Y2CK87</accession>
<dbReference type="Gene3D" id="3.20.20.140">
    <property type="entry name" value="Metal-dependent hydrolases"/>
    <property type="match status" value="1"/>
</dbReference>
<dbReference type="UniPathway" id="UPA00603">
    <property type="reaction ID" value="UER00660"/>
</dbReference>
<keyword evidence="2" id="KW-0479">Metal-binding</keyword>
<dbReference type="Proteomes" id="UP000193642">
    <property type="component" value="Unassembled WGS sequence"/>
</dbReference>
<name>A0A1Y2CK87_9FUNG</name>
<protein>
    <submittedName>
        <fullName evidence="6">Chlorohydrolase</fullName>
    </submittedName>
</protein>
<dbReference type="InterPro" id="IPR011059">
    <property type="entry name" value="Metal-dep_hydrolase_composite"/>
</dbReference>
<dbReference type="STRING" id="329046.A0A1Y2CK87"/>
<keyword evidence="3 6" id="KW-0378">Hydrolase</keyword>
<keyword evidence="7" id="KW-1185">Reference proteome</keyword>
<sequence>MSDSPKRVFVGPLVQCSIDRHLEVVENAAIEVDKDGFVISVTALDSLPSTEYLKSNNVTILPTGSFLVPGLIDLHYHAPQLPQAGTNLHIPLHDWLTTTTLPLEAKYANTQFAETVFEKVVKRTLGHGTTTAVYFATKHRDSAKILASCCIKAGQRALVGKVCMDNKEMCLCTKESLCTCTETTTESIHETRTFLEEMVSLTKSCNSRVEPVVTPRFVPSCSPHLLTQLGSLSQEFNAHVQSHAWESDWQVEYGEQNRNGRDLDLFQNHNLISKQGTVFAHSVHANDSEIKQLAHHQIGVAHCPLSNAFFANGIMPARLMLEAGVPVGLGTDVGGAWSSSILDSCRQAVTSSRILRDGVGKLRGARNGPCSHPAEINHVDAFWMATVGGGLALKKKIGRIAPGYKFDALVVDVHAPNSNIDSFDSLVDTIETKFQKFVYLGDDRNIRQVYVDGICVLDKQ</sequence>
<dbReference type="AlphaFoldDB" id="A0A1Y2CK87"/>
<dbReference type="GO" id="GO:0006147">
    <property type="term" value="P:guanine catabolic process"/>
    <property type="evidence" value="ECO:0007669"/>
    <property type="project" value="UniProtKB-UniPathway"/>
</dbReference>
<evidence type="ECO:0000256" key="2">
    <source>
        <dbReference type="ARBA" id="ARBA00022723"/>
    </source>
</evidence>
<dbReference type="GO" id="GO:0008270">
    <property type="term" value="F:zinc ion binding"/>
    <property type="evidence" value="ECO:0007669"/>
    <property type="project" value="TreeGrafter"/>
</dbReference>
<evidence type="ECO:0000313" key="6">
    <source>
        <dbReference type="EMBL" id="ORY47377.1"/>
    </source>
</evidence>
<comment type="cofactor">
    <cofactor evidence="1">
        <name>Zn(2+)</name>
        <dbReference type="ChEBI" id="CHEBI:29105"/>
    </cofactor>
</comment>
<dbReference type="PANTHER" id="PTHR11271">
    <property type="entry name" value="GUANINE DEAMINASE"/>
    <property type="match status" value="1"/>
</dbReference>
<reference evidence="6 7" key="1">
    <citation type="submission" date="2016-07" db="EMBL/GenBank/DDBJ databases">
        <title>Pervasive Adenine N6-methylation of Active Genes in Fungi.</title>
        <authorList>
            <consortium name="DOE Joint Genome Institute"/>
            <person name="Mondo S.J."/>
            <person name="Dannebaum R.O."/>
            <person name="Kuo R.C."/>
            <person name="Labutti K."/>
            <person name="Haridas S."/>
            <person name="Kuo A."/>
            <person name="Salamov A."/>
            <person name="Ahrendt S.R."/>
            <person name="Lipzen A."/>
            <person name="Sullivan W."/>
            <person name="Andreopoulos W.B."/>
            <person name="Clum A."/>
            <person name="Lindquist E."/>
            <person name="Daum C."/>
            <person name="Ramamoorthy G.K."/>
            <person name="Gryganskyi A."/>
            <person name="Culley D."/>
            <person name="Magnuson J.K."/>
            <person name="James T.Y."/>
            <person name="O'Malley M.A."/>
            <person name="Stajich J.E."/>
            <person name="Spatafora J.W."/>
            <person name="Visel A."/>
            <person name="Grigoriev I.V."/>
        </authorList>
    </citation>
    <scope>NUCLEOTIDE SEQUENCE [LARGE SCALE GENOMIC DNA]</scope>
    <source>
        <strain evidence="6 7">JEL800</strain>
    </source>
</reference>
<evidence type="ECO:0000259" key="5">
    <source>
        <dbReference type="Pfam" id="PF01979"/>
    </source>
</evidence>
<dbReference type="InterPro" id="IPR032466">
    <property type="entry name" value="Metal_Hydrolase"/>
</dbReference>
<comment type="caution">
    <text evidence="6">The sequence shown here is derived from an EMBL/GenBank/DDBJ whole genome shotgun (WGS) entry which is preliminary data.</text>
</comment>
<dbReference type="Pfam" id="PF01979">
    <property type="entry name" value="Amidohydro_1"/>
    <property type="match status" value="1"/>
</dbReference>
<dbReference type="InterPro" id="IPR051607">
    <property type="entry name" value="Metallo-dep_hydrolases"/>
</dbReference>
<dbReference type="PANTHER" id="PTHR11271:SF6">
    <property type="entry name" value="GUANINE DEAMINASE"/>
    <property type="match status" value="1"/>
</dbReference>
<proteinExistence type="predicted"/>
<evidence type="ECO:0000313" key="7">
    <source>
        <dbReference type="Proteomes" id="UP000193642"/>
    </source>
</evidence>
<dbReference type="Gene3D" id="2.30.40.10">
    <property type="entry name" value="Urease, subunit C, domain 1"/>
    <property type="match status" value="1"/>
</dbReference>
<gene>
    <name evidence="6" type="ORF">BCR33DRAFT_715105</name>
</gene>
<dbReference type="SUPFAM" id="SSF51556">
    <property type="entry name" value="Metallo-dependent hydrolases"/>
    <property type="match status" value="1"/>
</dbReference>
<feature type="domain" description="Amidohydrolase-related" evidence="5">
    <location>
        <begin position="66"/>
        <end position="453"/>
    </location>
</feature>
<evidence type="ECO:0000256" key="3">
    <source>
        <dbReference type="ARBA" id="ARBA00022801"/>
    </source>
</evidence>
<dbReference type="GO" id="GO:0008892">
    <property type="term" value="F:guanine deaminase activity"/>
    <property type="evidence" value="ECO:0007669"/>
    <property type="project" value="TreeGrafter"/>
</dbReference>
<keyword evidence="4" id="KW-0862">Zinc</keyword>
<organism evidence="6 7">
    <name type="scientific">Rhizoclosmatium globosum</name>
    <dbReference type="NCBI Taxonomy" id="329046"/>
    <lineage>
        <taxon>Eukaryota</taxon>
        <taxon>Fungi</taxon>
        <taxon>Fungi incertae sedis</taxon>
        <taxon>Chytridiomycota</taxon>
        <taxon>Chytridiomycota incertae sedis</taxon>
        <taxon>Chytridiomycetes</taxon>
        <taxon>Chytridiales</taxon>
        <taxon>Chytriomycetaceae</taxon>
        <taxon>Rhizoclosmatium</taxon>
    </lineage>
</organism>
<evidence type="ECO:0000256" key="1">
    <source>
        <dbReference type="ARBA" id="ARBA00001947"/>
    </source>
</evidence>